<feature type="binding site" evidence="7">
    <location>
        <position position="126"/>
    </location>
    <ligand>
        <name>L-glutamine</name>
        <dbReference type="ChEBI" id="CHEBI:58359"/>
    </ligand>
</feature>
<comment type="similarity">
    <text evidence="2 7 8">In the C-terminal section; belongs to the NAD synthetase family.</text>
</comment>
<proteinExistence type="inferred from homology"/>
<dbReference type="PANTHER" id="PTHR23090:SF9">
    <property type="entry name" value="GLUTAMINE-DEPENDENT NAD(+) SYNTHETASE"/>
    <property type="match status" value="1"/>
</dbReference>
<dbReference type="PANTHER" id="PTHR23090">
    <property type="entry name" value="NH 3 /GLUTAMINE-DEPENDENT NAD + SYNTHETASE"/>
    <property type="match status" value="1"/>
</dbReference>
<evidence type="ECO:0000256" key="2">
    <source>
        <dbReference type="ARBA" id="ARBA00007145"/>
    </source>
</evidence>
<dbReference type="InterPro" id="IPR014729">
    <property type="entry name" value="Rossmann-like_a/b/a_fold"/>
</dbReference>
<feature type="binding site" evidence="7">
    <location>
        <position position="420"/>
    </location>
    <ligand>
        <name>deamido-NAD(+)</name>
        <dbReference type="ChEBI" id="CHEBI:58437"/>
        <note>ligand shared between two neighboring subunits</note>
    </ligand>
</feature>
<evidence type="ECO:0000256" key="1">
    <source>
        <dbReference type="ARBA" id="ARBA00005188"/>
    </source>
</evidence>
<feature type="binding site" evidence="7">
    <location>
        <position position="193"/>
    </location>
    <ligand>
        <name>L-glutamine</name>
        <dbReference type="ChEBI" id="CHEBI:58359"/>
    </ligand>
</feature>
<evidence type="ECO:0000256" key="9">
    <source>
        <dbReference type="RuleBase" id="RU003811"/>
    </source>
</evidence>
<dbReference type="PROSITE" id="PS50263">
    <property type="entry name" value="CN_HYDROLASE"/>
    <property type="match status" value="1"/>
</dbReference>
<reference evidence="12 13" key="1">
    <citation type="submission" date="2018-10" db="EMBL/GenBank/DDBJ databases">
        <authorList>
            <person name="Grouzdev D.S."/>
            <person name="Krutkina M.S."/>
            <person name="Tourova T.P."/>
            <person name="Nazina T.N."/>
        </authorList>
    </citation>
    <scope>NUCLEOTIDE SEQUENCE [LARGE SCALE GENOMIC DNA]</scope>
    <source>
        <strain evidence="12 13">435</strain>
    </source>
</reference>
<evidence type="ECO:0000256" key="8">
    <source>
        <dbReference type="PIRNR" id="PIRNR006630"/>
    </source>
</evidence>
<dbReference type="GO" id="GO:0005737">
    <property type="term" value="C:cytoplasm"/>
    <property type="evidence" value="ECO:0007669"/>
    <property type="project" value="InterPro"/>
</dbReference>
<dbReference type="InterPro" id="IPR003694">
    <property type="entry name" value="NAD_synthase"/>
</dbReference>
<evidence type="ECO:0000256" key="6">
    <source>
        <dbReference type="ARBA" id="ARBA00023027"/>
    </source>
</evidence>
<gene>
    <name evidence="7" type="primary">nadE</name>
    <name evidence="12" type="ORF">D7024_03630</name>
</gene>
<dbReference type="Pfam" id="PF00795">
    <property type="entry name" value="CN_hydrolase"/>
    <property type="match status" value="1"/>
</dbReference>
<dbReference type="Gene3D" id="3.40.50.620">
    <property type="entry name" value="HUPs"/>
    <property type="match status" value="1"/>
</dbReference>
<keyword evidence="6 7" id="KW-0520">NAD</keyword>
<feature type="active site" description="Proton acceptor; for glutaminase activity" evidence="7">
    <location>
        <position position="41"/>
    </location>
</feature>
<accession>A0A494WT77</accession>
<name>A0A494WT77_9FIRM</name>
<comment type="similarity">
    <text evidence="9">Belongs to the NAD synthetase family.</text>
</comment>
<dbReference type="InterPro" id="IPR014445">
    <property type="entry name" value="Gln-dep_NAD_synthase"/>
</dbReference>
<feature type="region of interest" description="Disordered" evidence="10">
    <location>
        <begin position="276"/>
        <end position="296"/>
    </location>
</feature>
<feature type="binding site" evidence="7">
    <location>
        <position position="449"/>
    </location>
    <ligand>
        <name>deamido-NAD(+)</name>
        <dbReference type="ChEBI" id="CHEBI:58437"/>
        <note>ligand shared between two neighboring subunits</note>
    </ligand>
</feature>
<dbReference type="Proteomes" id="UP000271256">
    <property type="component" value="Unassembled WGS sequence"/>
</dbReference>
<dbReference type="GO" id="GO:0009435">
    <property type="term" value="P:NAD+ biosynthetic process"/>
    <property type="evidence" value="ECO:0007669"/>
    <property type="project" value="UniProtKB-UniRule"/>
</dbReference>
<feature type="binding site" evidence="7">
    <location>
        <position position="444"/>
    </location>
    <ligand>
        <name>ATP</name>
        <dbReference type="ChEBI" id="CHEBI:30616"/>
    </ligand>
</feature>
<dbReference type="SUPFAM" id="SSF56317">
    <property type="entry name" value="Carbon-nitrogen hydrolase"/>
    <property type="match status" value="1"/>
</dbReference>
<keyword evidence="13" id="KW-1185">Reference proteome</keyword>
<comment type="caution">
    <text evidence="12">The sequence shown here is derived from an EMBL/GenBank/DDBJ whole genome shotgun (WGS) entry which is preliminary data.</text>
</comment>
<dbReference type="GO" id="GO:0008795">
    <property type="term" value="F:NAD+ synthase activity"/>
    <property type="evidence" value="ECO:0007669"/>
    <property type="project" value="UniProtKB-UniRule"/>
</dbReference>
<dbReference type="OrthoDB" id="9803818at2"/>
<dbReference type="EMBL" id="RBWE01000001">
    <property type="protein sequence ID" value="RKO66121.1"/>
    <property type="molecule type" value="Genomic_DNA"/>
</dbReference>
<comment type="function">
    <text evidence="7">Catalyzes the ATP-dependent amidation of deamido-NAD to form NAD. Uses L-glutamine as a nitrogen source.</text>
</comment>
<sequence length="587" mass="64326">MRIALAQLNPTIGDISGNVDKIRQAAGKARRIGAGLVVSPELAVTGYPPRDLLCRKDFLERVKRALEEDIAPLSNEIAILVGAPVRGTEVPGEERSTAPDFLFNAALLYAGGKQIGRQDKSLLPNYDVFEESRYFRPAGRRIPVQLGEWSLGLTICEDIWNDKDYWNRQLYEVDPVEELVARGVDLLVNISASPYHYGKIRLRVDMLRSLARKHGRVIIYVNQVGGNDELIFDGTSLAVDASGNVVCLAQSFKEDLLVLEVEQHGSRWILAETAAEAGPAPDRDKPAAAANNEGRLSPCGDLPARALPEEDISYVYRALVLGIADYMRKTGFRKALVGLSGGIDSSVTAALAAAALGPENVLGVSMPSRYSSPGSRYDARKLAENLGIAFREVPIEGMFSAFLEVMNQGGEPCGDLAEENIQARIRGNILMFISNREGYLTLTTGNKSEMAVGYCTLYGDMSGGLAVLADVPKVMVYQLARYINREREIIPHSVLVKPPSAELKPGQVDQDSLPPYEVLDAILQAYIEEEKPADEIAARGFDPDLVREVIRKVDRAEYKRRQAAPGLRVTSRAFGMGRRMPIAWRAG</sequence>
<keyword evidence="4 7" id="KW-0547">Nucleotide-binding</keyword>
<evidence type="ECO:0000256" key="5">
    <source>
        <dbReference type="ARBA" id="ARBA00022840"/>
    </source>
</evidence>
<evidence type="ECO:0000313" key="12">
    <source>
        <dbReference type="EMBL" id="RKO66121.1"/>
    </source>
</evidence>
<dbReference type="InterPro" id="IPR003010">
    <property type="entry name" value="C-N_Hydrolase"/>
</dbReference>
<feature type="active site" description="For glutaminase activity" evidence="7">
    <location>
        <position position="120"/>
    </location>
</feature>
<evidence type="ECO:0000256" key="7">
    <source>
        <dbReference type="HAMAP-Rule" id="MF_02090"/>
    </source>
</evidence>
<dbReference type="CDD" id="cd00553">
    <property type="entry name" value="NAD_synthase"/>
    <property type="match status" value="1"/>
</dbReference>
<dbReference type="GO" id="GO:0005524">
    <property type="term" value="F:ATP binding"/>
    <property type="evidence" value="ECO:0007669"/>
    <property type="project" value="UniProtKB-UniRule"/>
</dbReference>
<dbReference type="NCBIfam" id="NF010588">
    <property type="entry name" value="PRK13981.1"/>
    <property type="match status" value="1"/>
</dbReference>
<comment type="pathway">
    <text evidence="1 7 8">Cofactor biosynthesis; NAD(+) biosynthesis; NAD(+) from deamido-NAD(+) (L-Gln route): step 1/1.</text>
</comment>
<evidence type="ECO:0000256" key="3">
    <source>
        <dbReference type="ARBA" id="ARBA00022598"/>
    </source>
</evidence>
<keyword evidence="3 7" id="KW-0436">Ligase</keyword>
<dbReference type="PIRSF" id="PIRSF006630">
    <property type="entry name" value="NADS_GAT"/>
    <property type="match status" value="1"/>
</dbReference>
<evidence type="ECO:0000259" key="11">
    <source>
        <dbReference type="PROSITE" id="PS50263"/>
    </source>
</evidence>
<feature type="active site" description="Nucleophile; for glutaminase activity" evidence="7">
    <location>
        <position position="156"/>
    </location>
</feature>
<evidence type="ECO:0000256" key="4">
    <source>
        <dbReference type="ARBA" id="ARBA00022741"/>
    </source>
</evidence>
<dbReference type="Pfam" id="PF02540">
    <property type="entry name" value="NAD_synthase"/>
    <property type="match status" value="1"/>
</dbReference>
<feature type="binding site" evidence="7">
    <location>
        <position position="199"/>
    </location>
    <ligand>
        <name>L-glutamine</name>
        <dbReference type="ChEBI" id="CHEBI:58359"/>
    </ligand>
</feature>
<dbReference type="CDD" id="cd07570">
    <property type="entry name" value="GAT_Gln-NAD-synth"/>
    <property type="match status" value="1"/>
</dbReference>
<dbReference type="EC" id="6.3.5.1" evidence="7 8"/>
<dbReference type="NCBIfam" id="TIGR00552">
    <property type="entry name" value="nadE"/>
    <property type="match status" value="1"/>
</dbReference>
<dbReference type="SUPFAM" id="SSF52402">
    <property type="entry name" value="Adenine nucleotide alpha hydrolases-like"/>
    <property type="match status" value="1"/>
</dbReference>
<dbReference type="GO" id="GO:0004359">
    <property type="term" value="F:glutaminase activity"/>
    <property type="evidence" value="ECO:0007669"/>
    <property type="project" value="InterPro"/>
</dbReference>
<dbReference type="GO" id="GO:0003952">
    <property type="term" value="F:NAD+ synthase (glutamine-hydrolyzing) activity"/>
    <property type="evidence" value="ECO:0007669"/>
    <property type="project" value="UniProtKB-UniRule"/>
</dbReference>
<dbReference type="FunFam" id="3.40.50.620:FF:000106">
    <property type="entry name" value="Glutamine-dependent NAD(+) synthetase"/>
    <property type="match status" value="1"/>
</dbReference>
<feature type="domain" description="CN hydrolase" evidence="11">
    <location>
        <begin position="1"/>
        <end position="263"/>
    </location>
</feature>
<comment type="caution">
    <text evidence="7">Lacks conserved residue(s) required for the propagation of feature annotation.</text>
</comment>
<feature type="binding site" evidence="7">
    <location>
        <begin position="338"/>
        <end position="345"/>
    </location>
    <ligand>
        <name>ATP</name>
        <dbReference type="ChEBI" id="CHEBI:30616"/>
    </ligand>
</feature>
<dbReference type="InterPro" id="IPR036526">
    <property type="entry name" value="C-N_Hydrolase_sf"/>
</dbReference>
<dbReference type="UniPathway" id="UPA00253">
    <property type="reaction ID" value="UER00334"/>
</dbReference>
<dbReference type="InterPro" id="IPR022310">
    <property type="entry name" value="NAD/GMP_synthase"/>
</dbReference>
<keyword evidence="5 7" id="KW-0067">ATP-binding</keyword>
<dbReference type="RefSeq" id="WP_121450565.1">
    <property type="nucleotide sequence ID" value="NZ_RBWE01000001.1"/>
</dbReference>
<organism evidence="12 13">
    <name type="scientific">Desulfofundulus salinus</name>
    <dbReference type="NCBI Taxonomy" id="2419843"/>
    <lineage>
        <taxon>Bacteria</taxon>
        <taxon>Bacillati</taxon>
        <taxon>Bacillota</taxon>
        <taxon>Clostridia</taxon>
        <taxon>Eubacteriales</taxon>
        <taxon>Peptococcaceae</taxon>
        <taxon>Desulfofundulus</taxon>
    </lineage>
</organism>
<dbReference type="HAMAP" id="MF_02090">
    <property type="entry name" value="NadE_glutamine_dep"/>
    <property type="match status" value="1"/>
</dbReference>
<evidence type="ECO:0000256" key="10">
    <source>
        <dbReference type="SAM" id="MobiDB-lite"/>
    </source>
</evidence>
<evidence type="ECO:0000313" key="13">
    <source>
        <dbReference type="Proteomes" id="UP000271256"/>
    </source>
</evidence>
<feature type="binding site" evidence="7">
    <location>
        <position position="559"/>
    </location>
    <ligand>
        <name>deamido-NAD(+)</name>
        <dbReference type="ChEBI" id="CHEBI:58437"/>
        <note>ligand shared between two neighboring subunits</note>
    </ligand>
</feature>
<protein>
    <recommendedName>
        <fullName evidence="7 8">Glutamine-dependent NAD(+) synthetase</fullName>
        <ecNumber evidence="7 8">6.3.5.1</ecNumber>
    </recommendedName>
    <alternativeName>
        <fullName evidence="7 8">NAD(+) synthase [glutamine-hydrolyzing]</fullName>
    </alternativeName>
</protein>
<comment type="catalytic activity">
    <reaction evidence="7 8">
        <text>deamido-NAD(+) + L-glutamine + ATP + H2O = L-glutamate + AMP + diphosphate + NAD(+) + H(+)</text>
        <dbReference type="Rhea" id="RHEA:24384"/>
        <dbReference type="ChEBI" id="CHEBI:15377"/>
        <dbReference type="ChEBI" id="CHEBI:15378"/>
        <dbReference type="ChEBI" id="CHEBI:29985"/>
        <dbReference type="ChEBI" id="CHEBI:30616"/>
        <dbReference type="ChEBI" id="CHEBI:33019"/>
        <dbReference type="ChEBI" id="CHEBI:57540"/>
        <dbReference type="ChEBI" id="CHEBI:58359"/>
        <dbReference type="ChEBI" id="CHEBI:58437"/>
        <dbReference type="ChEBI" id="CHEBI:456215"/>
        <dbReference type="EC" id="6.3.5.1"/>
    </reaction>
</comment>
<dbReference type="AlphaFoldDB" id="A0A494WT77"/>
<dbReference type="Gene3D" id="3.60.110.10">
    <property type="entry name" value="Carbon-nitrogen hydrolase"/>
    <property type="match status" value="1"/>
</dbReference>